<sequence>MIQSFFRTLWYFSLFVLLIPASVGCRSDQQDNNRQNTYQQEQSYPQKHQRHKHQRQRARTDENNQYSTSSEANVQAGEIPAKVLKVLDYVRRYGRAPDGYVGGRTFGNYEGHLPKQDNSGDRVRYREWDVNPKIQGRNRGTERLITGSDERSYFTQDHYNSFTEIK</sequence>
<proteinExistence type="predicted"/>
<feature type="compositionally biased region" description="Basic residues" evidence="3">
    <location>
        <begin position="47"/>
        <end position="57"/>
    </location>
</feature>
<feature type="signal peptide" evidence="4">
    <location>
        <begin position="1"/>
        <end position="25"/>
    </location>
</feature>
<feature type="region of interest" description="Disordered" evidence="3">
    <location>
        <begin position="26"/>
        <end position="73"/>
    </location>
</feature>
<evidence type="ECO:0000256" key="1">
    <source>
        <dbReference type="ARBA" id="ARBA00022722"/>
    </source>
</evidence>
<dbReference type="InterPro" id="IPR016191">
    <property type="entry name" value="Ribonuclease/ribotoxin"/>
</dbReference>
<keyword evidence="6" id="KW-1185">Reference proteome</keyword>
<evidence type="ECO:0000256" key="2">
    <source>
        <dbReference type="ARBA" id="ARBA00022801"/>
    </source>
</evidence>
<comment type="caution">
    <text evidence="5">The sequence shown here is derived from an EMBL/GenBank/DDBJ whole genome shotgun (WGS) entry which is preliminary data.</text>
</comment>
<protein>
    <submittedName>
        <fullName evidence="5">Ribonuclease</fullName>
    </submittedName>
</protein>
<evidence type="ECO:0000256" key="3">
    <source>
        <dbReference type="SAM" id="MobiDB-lite"/>
    </source>
</evidence>
<reference evidence="5 6" key="1">
    <citation type="submission" date="2022-04" db="EMBL/GenBank/DDBJ databases">
        <title>Spirosoma sp. strain RP8 genome sequencing and assembly.</title>
        <authorList>
            <person name="Jung Y."/>
        </authorList>
    </citation>
    <scope>NUCLEOTIDE SEQUENCE [LARGE SCALE GENOMIC DNA]</scope>
    <source>
        <strain evidence="5 6">RP8</strain>
    </source>
</reference>
<feature type="compositionally biased region" description="Polar residues" evidence="3">
    <location>
        <begin position="63"/>
        <end position="73"/>
    </location>
</feature>
<feature type="chain" id="PRO_5045838327" evidence="4">
    <location>
        <begin position="26"/>
        <end position="166"/>
    </location>
</feature>
<keyword evidence="4" id="KW-0732">Signal</keyword>
<evidence type="ECO:0000313" key="5">
    <source>
        <dbReference type="EMBL" id="MCK8491990.1"/>
    </source>
</evidence>
<name>A0ABT0HK70_9BACT</name>
<dbReference type="EMBL" id="JALPRF010000001">
    <property type="protein sequence ID" value="MCK8491990.1"/>
    <property type="molecule type" value="Genomic_DNA"/>
</dbReference>
<dbReference type="InterPro" id="IPR000026">
    <property type="entry name" value="N1-like"/>
</dbReference>
<dbReference type="Pfam" id="PF00545">
    <property type="entry name" value="Ribonuclease"/>
    <property type="match status" value="1"/>
</dbReference>
<dbReference type="Gene3D" id="3.10.450.30">
    <property type="entry name" value="Microbial ribonucleases"/>
    <property type="match status" value="1"/>
</dbReference>
<organism evidence="5 6">
    <name type="scientific">Spirosoma liriopis</name>
    <dbReference type="NCBI Taxonomy" id="2937440"/>
    <lineage>
        <taxon>Bacteria</taxon>
        <taxon>Pseudomonadati</taxon>
        <taxon>Bacteroidota</taxon>
        <taxon>Cytophagia</taxon>
        <taxon>Cytophagales</taxon>
        <taxon>Cytophagaceae</taxon>
        <taxon>Spirosoma</taxon>
    </lineage>
</organism>
<dbReference type="Proteomes" id="UP001202180">
    <property type="component" value="Unassembled WGS sequence"/>
</dbReference>
<dbReference type="SUPFAM" id="SSF53933">
    <property type="entry name" value="Microbial ribonucleases"/>
    <property type="match status" value="1"/>
</dbReference>
<gene>
    <name evidence="5" type="ORF">M0L20_09025</name>
</gene>
<feature type="compositionally biased region" description="Polar residues" evidence="3">
    <location>
        <begin position="30"/>
        <end position="45"/>
    </location>
</feature>
<dbReference type="PROSITE" id="PS51257">
    <property type="entry name" value="PROKAR_LIPOPROTEIN"/>
    <property type="match status" value="1"/>
</dbReference>
<evidence type="ECO:0000256" key="4">
    <source>
        <dbReference type="SAM" id="SignalP"/>
    </source>
</evidence>
<keyword evidence="2" id="KW-0378">Hydrolase</keyword>
<dbReference type="RefSeq" id="WP_248476575.1">
    <property type="nucleotide sequence ID" value="NZ_JALPRF010000001.1"/>
</dbReference>
<evidence type="ECO:0000313" key="6">
    <source>
        <dbReference type="Proteomes" id="UP001202180"/>
    </source>
</evidence>
<accession>A0ABT0HK70</accession>
<keyword evidence="1" id="KW-0540">Nuclease</keyword>